<dbReference type="Proteomes" id="UP001206128">
    <property type="component" value="Unassembled WGS sequence"/>
</dbReference>
<dbReference type="PANTHER" id="PTHR43877">
    <property type="entry name" value="AMINOALKYLPHOSPHONATE N-ACETYLTRANSFERASE-RELATED-RELATED"/>
    <property type="match status" value="1"/>
</dbReference>
<evidence type="ECO:0000256" key="1">
    <source>
        <dbReference type="ARBA" id="ARBA00022679"/>
    </source>
</evidence>
<keyword evidence="2" id="KW-0012">Acyltransferase</keyword>
<dbReference type="InterPro" id="IPR006764">
    <property type="entry name" value="SAM_dep_MeTrfase_SAV2177_type"/>
</dbReference>
<dbReference type="CDD" id="cd04301">
    <property type="entry name" value="NAT_SF"/>
    <property type="match status" value="1"/>
</dbReference>
<comment type="caution">
    <text evidence="4">The sequence shown here is derived from an EMBL/GenBank/DDBJ whole genome shotgun (WGS) entry which is preliminary data.</text>
</comment>
<dbReference type="Gene3D" id="3.40.50.150">
    <property type="entry name" value="Vaccinia Virus protein VP39"/>
    <property type="match status" value="1"/>
</dbReference>
<evidence type="ECO:0000313" key="4">
    <source>
        <dbReference type="EMBL" id="MCP2163938.1"/>
    </source>
</evidence>
<keyword evidence="1" id="KW-0808">Transferase</keyword>
<sequence length="451" mass="48642">MLGGSLNTPADRAVGRSLTDRLPVLVPLARAHRAFSRHAVAAMLRQGIRQFVDLGSGLPTVEHVHHVAQAEHPQARVVYVDHDPDTVAQAELLLRDNPFAAAVRADLRQPLTLLDAVVRTGLLDVTEPTGLLAVDVLHLVPDREDPAGLLRRYERLLAPGSCLALSHCLAGAAATLVQQRLGELAHTGALFPRTRAALRAWLASFTLLDPGLADLPWPDSAPPPDEPDSALAVCALALVGSAGQRPARPAADENPVCPAGRRSTVRAMSSPPPAGTIRPATPEDATALAEIHVASWQAAYAGHLPDGFLRNLSVADRQRSWQQWLAATDQASSVLVAEADEHVVAGFAAIGPSRDDNAAPGTGELRSIYLHPKHWGRGLGRLLHDQAIEALRQRRFRQATLWVLASNTRARRFYETAGWAVDGATRTDTSRDGTVLFDEVRYWRDLPPESV</sequence>
<evidence type="ECO:0000256" key="2">
    <source>
        <dbReference type="ARBA" id="ARBA00023315"/>
    </source>
</evidence>
<dbReference type="Gene3D" id="3.40.630.30">
    <property type="match status" value="1"/>
</dbReference>
<feature type="domain" description="N-acetyltransferase" evidence="3">
    <location>
        <begin position="275"/>
        <end position="447"/>
    </location>
</feature>
<dbReference type="EMBL" id="JAMTCK010000002">
    <property type="protein sequence ID" value="MCP2163938.1"/>
    <property type="molecule type" value="Genomic_DNA"/>
</dbReference>
<dbReference type="SUPFAM" id="SSF53335">
    <property type="entry name" value="S-adenosyl-L-methionine-dependent methyltransferases"/>
    <property type="match status" value="1"/>
</dbReference>
<proteinExistence type="predicted"/>
<dbReference type="InterPro" id="IPR000182">
    <property type="entry name" value="GNAT_dom"/>
</dbReference>
<dbReference type="PROSITE" id="PS51186">
    <property type="entry name" value="GNAT"/>
    <property type="match status" value="1"/>
</dbReference>
<evidence type="ECO:0000313" key="5">
    <source>
        <dbReference type="Proteomes" id="UP001206128"/>
    </source>
</evidence>
<gene>
    <name evidence="4" type="ORF">LX83_000778</name>
</gene>
<dbReference type="InterPro" id="IPR050832">
    <property type="entry name" value="Bact_Acetyltransf"/>
</dbReference>
<organism evidence="4 5">
    <name type="scientific">Goodfellowiella coeruleoviolacea</name>
    <dbReference type="NCBI Taxonomy" id="334858"/>
    <lineage>
        <taxon>Bacteria</taxon>
        <taxon>Bacillati</taxon>
        <taxon>Actinomycetota</taxon>
        <taxon>Actinomycetes</taxon>
        <taxon>Pseudonocardiales</taxon>
        <taxon>Pseudonocardiaceae</taxon>
        <taxon>Goodfellowiella</taxon>
    </lineage>
</organism>
<dbReference type="Pfam" id="PF04672">
    <property type="entry name" value="Methyltransf_19"/>
    <property type="match status" value="1"/>
</dbReference>
<protein>
    <submittedName>
        <fullName evidence="4">L-amino acid N-acyltransferase YncA</fullName>
    </submittedName>
</protein>
<dbReference type="InterPro" id="IPR016181">
    <property type="entry name" value="Acyl_CoA_acyltransferase"/>
</dbReference>
<dbReference type="SUPFAM" id="SSF55729">
    <property type="entry name" value="Acyl-CoA N-acyltransferases (Nat)"/>
    <property type="match status" value="1"/>
</dbReference>
<evidence type="ECO:0000259" key="3">
    <source>
        <dbReference type="PROSITE" id="PS51186"/>
    </source>
</evidence>
<dbReference type="InterPro" id="IPR029063">
    <property type="entry name" value="SAM-dependent_MTases_sf"/>
</dbReference>
<dbReference type="AlphaFoldDB" id="A0AAE3G9W3"/>
<reference evidence="4" key="1">
    <citation type="submission" date="2022-06" db="EMBL/GenBank/DDBJ databases">
        <title>Genomic Encyclopedia of Archaeal and Bacterial Type Strains, Phase II (KMG-II): from individual species to whole genera.</title>
        <authorList>
            <person name="Goeker M."/>
        </authorList>
    </citation>
    <scope>NUCLEOTIDE SEQUENCE</scope>
    <source>
        <strain evidence="4">DSM 43935</strain>
    </source>
</reference>
<keyword evidence="5" id="KW-1185">Reference proteome</keyword>
<name>A0AAE3G9W3_9PSEU</name>
<accession>A0AAE3G9W3</accession>
<dbReference type="GO" id="GO:0016747">
    <property type="term" value="F:acyltransferase activity, transferring groups other than amino-acyl groups"/>
    <property type="evidence" value="ECO:0007669"/>
    <property type="project" value="InterPro"/>
</dbReference>
<dbReference type="Pfam" id="PF00583">
    <property type="entry name" value="Acetyltransf_1"/>
    <property type="match status" value="1"/>
</dbReference>